<protein>
    <submittedName>
        <fullName evidence="1">Uncharacterized protein</fullName>
    </submittedName>
</protein>
<reference evidence="1 2" key="1">
    <citation type="submission" date="2016-11" db="EMBL/GenBank/DDBJ databases">
        <authorList>
            <person name="Jaros S."/>
            <person name="Januszkiewicz K."/>
            <person name="Wedrychowicz H."/>
        </authorList>
    </citation>
    <scope>NUCLEOTIDE SEQUENCE [LARGE SCALE GENOMIC DNA]</scope>
    <source>
        <strain evidence="1 2">DSM 9705</strain>
    </source>
</reference>
<organism evidence="1 2">
    <name type="scientific">Desulfofustis glycolicus DSM 9705</name>
    <dbReference type="NCBI Taxonomy" id="1121409"/>
    <lineage>
        <taxon>Bacteria</taxon>
        <taxon>Pseudomonadati</taxon>
        <taxon>Thermodesulfobacteriota</taxon>
        <taxon>Desulfobulbia</taxon>
        <taxon>Desulfobulbales</taxon>
        <taxon>Desulfocapsaceae</taxon>
        <taxon>Desulfofustis</taxon>
    </lineage>
</organism>
<dbReference type="Proteomes" id="UP000184139">
    <property type="component" value="Unassembled WGS sequence"/>
</dbReference>
<name>A0A1M5VZE7_9BACT</name>
<sequence>MRPSGSQPLHLNLRDLARLFVCFLLPALFLNGCAGTSSLPPSKTTAFSPPVPTGVDTGHVPIFVVENSEQPYNLIGTPATQRNPDGSPFIVVDPVAATVYYERDSFTTDQGRYRNEIYRIHHERVPFGWGALNLTAGTNPGLLVIYTLNEADTVVLITTVHTCGCYLAFLPTPALPEDAYPADWPQDRQWIYGHTLPSRMELPEQGRQIAFTLADQTHRVSEVSLIDPDNLPPATERVQTDLAPLSALYRLPFGETIVSFFETDGPRSGYVKNNSKPLERLLIGWWALDFRVGEDKAYRGGDSSETIFYTSLKFWAREESDLKDFPRFLAYWGWNL</sequence>
<proteinExistence type="predicted"/>
<dbReference type="STRING" id="1121409.SAMN02745124_01980"/>
<dbReference type="AlphaFoldDB" id="A0A1M5VZE7"/>
<dbReference type="EMBL" id="FQXS01000010">
    <property type="protein sequence ID" value="SHH80577.1"/>
    <property type="molecule type" value="Genomic_DNA"/>
</dbReference>
<keyword evidence="2" id="KW-1185">Reference proteome</keyword>
<evidence type="ECO:0000313" key="2">
    <source>
        <dbReference type="Proteomes" id="UP000184139"/>
    </source>
</evidence>
<accession>A0A1M5VZE7</accession>
<evidence type="ECO:0000313" key="1">
    <source>
        <dbReference type="EMBL" id="SHH80577.1"/>
    </source>
</evidence>
<gene>
    <name evidence="1" type="ORF">SAMN02745124_01980</name>
</gene>